<evidence type="ECO:0000313" key="2">
    <source>
        <dbReference type="Proteomes" id="UP000248329"/>
    </source>
</evidence>
<dbReference type="EMBL" id="PQXF01000025">
    <property type="protein sequence ID" value="PXF59420.1"/>
    <property type="molecule type" value="Genomic_DNA"/>
</dbReference>
<gene>
    <name evidence="1" type="ORF">C4B59_11440</name>
</gene>
<name>A0AC61L0J7_9EURY</name>
<accession>A0AC61L0J7</accession>
<protein>
    <submittedName>
        <fullName evidence="1">Uncharacterized protein</fullName>
    </submittedName>
</protein>
<dbReference type="Proteomes" id="UP000248329">
    <property type="component" value="Unassembled WGS sequence"/>
</dbReference>
<reference evidence="1" key="1">
    <citation type="submission" date="2018-01" db="EMBL/GenBank/DDBJ databases">
        <authorList>
            <person name="Krukenberg V."/>
        </authorList>
    </citation>
    <scope>NUCLEOTIDE SEQUENCE</scope>
    <source>
        <strain evidence="1">E20ANME2</strain>
    </source>
</reference>
<sequence length="84" mass="9905">MLLKISNRKKEEDKPVKKIVIVTNKPEPDYGLFGLLNMLFPKCEIHVVPRRVETFEEGLAGCFSDHFKGHTIREEYDGKYFNYR</sequence>
<evidence type="ECO:0000313" key="1">
    <source>
        <dbReference type="EMBL" id="PXF59420.1"/>
    </source>
</evidence>
<organism evidence="1 2">
    <name type="scientific">Candidatus Methanogaster sp</name>
    <dbReference type="NCBI Taxonomy" id="3386292"/>
    <lineage>
        <taxon>Archaea</taxon>
        <taxon>Methanobacteriati</taxon>
        <taxon>Methanobacteriota</taxon>
        <taxon>Stenosarchaea group</taxon>
        <taxon>Methanomicrobia</taxon>
        <taxon>Methanosarcinales</taxon>
        <taxon>ANME-2 cluster</taxon>
        <taxon>Candidatus Methanogasteraceae</taxon>
        <taxon>Candidatus Methanogaster</taxon>
    </lineage>
</organism>
<proteinExistence type="predicted"/>
<comment type="caution">
    <text evidence="1">The sequence shown here is derived from an EMBL/GenBank/DDBJ whole genome shotgun (WGS) entry which is preliminary data.</text>
</comment>